<dbReference type="Gene3D" id="1.10.3110.10">
    <property type="entry name" value="protoporphyrinogen ix oxidase, domain 3"/>
    <property type="match status" value="1"/>
</dbReference>
<gene>
    <name evidence="2" type="ORF">A3F84_09890</name>
</gene>
<dbReference type="AlphaFoldDB" id="A0A1F6CA92"/>
<organism evidence="2 3">
    <name type="scientific">Handelsmanbacteria sp. (strain RIFCSPLOWO2_12_FULL_64_10)</name>
    <dbReference type="NCBI Taxonomy" id="1817868"/>
    <lineage>
        <taxon>Bacteria</taxon>
        <taxon>Candidatus Handelsmaniibacteriota</taxon>
    </lineage>
</organism>
<accession>A0A1F6CA92</accession>
<dbReference type="InterPro" id="IPR002937">
    <property type="entry name" value="Amino_oxidase"/>
</dbReference>
<feature type="domain" description="Amine oxidase" evidence="1">
    <location>
        <begin position="2"/>
        <end position="418"/>
    </location>
</feature>
<dbReference type="Proteomes" id="UP000178606">
    <property type="component" value="Unassembled WGS sequence"/>
</dbReference>
<sequence length="436" mass="48805">MTLAHRLAQGGRSVTLFESADRLGGLASAWRLGEVVWDRHYHVTLLSDTALRSLLAELGMGQEMAWVETRTGFYTDGKHYSMSNTLEFLRFPPLGLIDKLRLGGTLFYASRLKDWRRLEKIPVTDWLRRWSGRRTFEKIWLPLLRAKLGENYERASAAFIWAIIARLYAARRSGLKREMFGYVRGGYARVLDRFAGVLAEEGVGVRLGRVVRRVEPAQDGVCVEFENGRQETFDRVVLTLPAPVAARVCPGLSADERARWNGISYQGIICASLLLKRPLAGFYVTNITEGWVPFTAVIEMSALVDRGHFGGHTLVYLPKYVTPDDPAFGLSDEEIEAQFVGALLRMYPHLHRSDLLCFRVSRARHVLAISTLNYSERLPPMTTSLPGVHIVNSAHIVNGTLNVNETIQLAERAAARLLAQPVAAPAGRGYEPVFQA</sequence>
<name>A0A1F6CA92_HANXR</name>
<dbReference type="InterPro" id="IPR050464">
    <property type="entry name" value="Zeta_carotene_desat/Oxidored"/>
</dbReference>
<dbReference type="InterPro" id="IPR036188">
    <property type="entry name" value="FAD/NAD-bd_sf"/>
</dbReference>
<dbReference type="SUPFAM" id="SSF51905">
    <property type="entry name" value="FAD/NAD(P)-binding domain"/>
    <property type="match status" value="1"/>
</dbReference>
<evidence type="ECO:0000313" key="3">
    <source>
        <dbReference type="Proteomes" id="UP000178606"/>
    </source>
</evidence>
<evidence type="ECO:0000259" key="1">
    <source>
        <dbReference type="Pfam" id="PF01593"/>
    </source>
</evidence>
<dbReference type="PANTHER" id="PTHR42923:SF46">
    <property type="entry name" value="AMINE OXIDASE"/>
    <property type="match status" value="1"/>
</dbReference>
<dbReference type="Pfam" id="PF01593">
    <property type="entry name" value="Amino_oxidase"/>
    <property type="match status" value="1"/>
</dbReference>
<dbReference type="NCBIfam" id="NF005560">
    <property type="entry name" value="PRK07233.1"/>
    <property type="match status" value="1"/>
</dbReference>
<dbReference type="Gene3D" id="3.50.50.60">
    <property type="entry name" value="FAD/NAD(P)-binding domain"/>
    <property type="match status" value="1"/>
</dbReference>
<dbReference type="EMBL" id="MFKF01000343">
    <property type="protein sequence ID" value="OGG46088.1"/>
    <property type="molecule type" value="Genomic_DNA"/>
</dbReference>
<proteinExistence type="predicted"/>
<dbReference type="Gene3D" id="3.90.660.20">
    <property type="entry name" value="Protoporphyrinogen oxidase, mitochondrial, domain 2"/>
    <property type="match status" value="1"/>
</dbReference>
<reference evidence="2 3" key="1">
    <citation type="journal article" date="2016" name="Nat. Commun.">
        <title>Thousands of microbial genomes shed light on interconnected biogeochemical processes in an aquifer system.</title>
        <authorList>
            <person name="Anantharaman K."/>
            <person name="Brown C.T."/>
            <person name="Hug L.A."/>
            <person name="Sharon I."/>
            <person name="Castelle C.J."/>
            <person name="Probst A.J."/>
            <person name="Thomas B.C."/>
            <person name="Singh A."/>
            <person name="Wilkins M.J."/>
            <person name="Karaoz U."/>
            <person name="Brodie E.L."/>
            <person name="Williams K.H."/>
            <person name="Hubbard S.S."/>
            <person name="Banfield J.F."/>
        </authorList>
    </citation>
    <scope>NUCLEOTIDE SEQUENCE [LARGE SCALE GENOMIC DNA]</scope>
    <source>
        <strain evidence="3">RIFCSPLOWO2_12_FULL_64_10</strain>
    </source>
</reference>
<protein>
    <submittedName>
        <fullName evidence="2">FAD-dependent oxidoreductase</fullName>
    </submittedName>
</protein>
<evidence type="ECO:0000313" key="2">
    <source>
        <dbReference type="EMBL" id="OGG46088.1"/>
    </source>
</evidence>
<dbReference type="PANTHER" id="PTHR42923">
    <property type="entry name" value="PROTOPORPHYRINOGEN OXIDASE"/>
    <property type="match status" value="1"/>
</dbReference>
<dbReference type="GO" id="GO:0016491">
    <property type="term" value="F:oxidoreductase activity"/>
    <property type="evidence" value="ECO:0007669"/>
    <property type="project" value="InterPro"/>
</dbReference>
<comment type="caution">
    <text evidence="2">The sequence shown here is derived from an EMBL/GenBank/DDBJ whole genome shotgun (WGS) entry which is preliminary data.</text>
</comment>